<reference evidence="1 2" key="1">
    <citation type="journal article" date="2018" name="PLoS Genet.">
        <title>Population sequencing reveals clonal diversity and ancestral inbreeding in the grapevine cultivar Chardonnay.</title>
        <authorList>
            <person name="Roach M.J."/>
            <person name="Johnson D.L."/>
            <person name="Bohlmann J."/>
            <person name="van Vuuren H.J."/>
            <person name="Jones S.J."/>
            <person name="Pretorius I.S."/>
            <person name="Schmidt S.A."/>
            <person name="Borneman A.R."/>
        </authorList>
    </citation>
    <scope>NUCLEOTIDE SEQUENCE [LARGE SCALE GENOMIC DNA]</scope>
    <source>
        <strain evidence="2">cv. Chardonnay</strain>
        <tissue evidence="1">Leaf</tissue>
    </source>
</reference>
<evidence type="ECO:0000313" key="2">
    <source>
        <dbReference type="Proteomes" id="UP000288805"/>
    </source>
</evidence>
<proteinExistence type="predicted"/>
<comment type="caution">
    <text evidence="1">The sequence shown here is derived from an EMBL/GenBank/DDBJ whole genome shotgun (WGS) entry which is preliminary data.</text>
</comment>
<protein>
    <submittedName>
        <fullName evidence="1">Uncharacterized protein</fullName>
    </submittedName>
</protein>
<sequence length="105" mass="12425">MPTQEITPYKGVHHLGIQDKVVVEEREDEMFWEVTNSRSFYVKSLYSILEEVRVGPFPSSIVWNAWVPPKRDPSRVVWFVHWKKEDESVESSAFVPFLDNLEEEQ</sequence>
<name>A0A438J6F4_VITVI</name>
<organism evidence="1 2">
    <name type="scientific">Vitis vinifera</name>
    <name type="common">Grape</name>
    <dbReference type="NCBI Taxonomy" id="29760"/>
    <lineage>
        <taxon>Eukaryota</taxon>
        <taxon>Viridiplantae</taxon>
        <taxon>Streptophyta</taxon>
        <taxon>Embryophyta</taxon>
        <taxon>Tracheophyta</taxon>
        <taxon>Spermatophyta</taxon>
        <taxon>Magnoliopsida</taxon>
        <taxon>eudicotyledons</taxon>
        <taxon>Gunneridae</taxon>
        <taxon>Pentapetalae</taxon>
        <taxon>rosids</taxon>
        <taxon>Vitales</taxon>
        <taxon>Vitaceae</taxon>
        <taxon>Viteae</taxon>
        <taxon>Vitis</taxon>
    </lineage>
</organism>
<dbReference type="AlphaFoldDB" id="A0A438J6F4"/>
<dbReference type="EMBL" id="QGNW01000060">
    <property type="protein sequence ID" value="RVX04542.1"/>
    <property type="molecule type" value="Genomic_DNA"/>
</dbReference>
<gene>
    <name evidence="1" type="ORF">CK203_023401</name>
</gene>
<accession>A0A438J6F4</accession>
<evidence type="ECO:0000313" key="1">
    <source>
        <dbReference type="EMBL" id="RVX04542.1"/>
    </source>
</evidence>
<dbReference type="Proteomes" id="UP000288805">
    <property type="component" value="Unassembled WGS sequence"/>
</dbReference>